<accession>A0ABS2SIU1</accession>
<keyword evidence="1" id="KW-1133">Transmembrane helix</keyword>
<dbReference type="Pfam" id="PF07811">
    <property type="entry name" value="TadE"/>
    <property type="match status" value="1"/>
</dbReference>
<organism evidence="3 4">
    <name type="scientific">Brevibacterium paucivorans</name>
    <dbReference type="NCBI Taxonomy" id="170994"/>
    <lineage>
        <taxon>Bacteria</taxon>
        <taxon>Bacillati</taxon>
        <taxon>Actinomycetota</taxon>
        <taxon>Actinomycetes</taxon>
        <taxon>Micrococcales</taxon>
        <taxon>Brevibacteriaceae</taxon>
        <taxon>Brevibacterium</taxon>
    </lineage>
</organism>
<protein>
    <submittedName>
        <fullName evidence="3">Flp pilus assembly protein TadG</fullName>
    </submittedName>
</protein>
<reference evidence="3 4" key="1">
    <citation type="submission" date="2021-01" db="EMBL/GenBank/DDBJ databases">
        <title>Sequencing the genomes of 1000 actinobacteria strains.</title>
        <authorList>
            <person name="Klenk H.-P."/>
        </authorList>
    </citation>
    <scope>NUCLEOTIDE SEQUENCE [LARGE SCALE GENOMIC DNA]</scope>
    <source>
        <strain evidence="3 4">DSM 13657</strain>
    </source>
</reference>
<keyword evidence="1" id="KW-0812">Transmembrane</keyword>
<comment type="caution">
    <text evidence="3">The sequence shown here is derived from an EMBL/GenBank/DDBJ whole genome shotgun (WGS) entry which is preliminary data.</text>
</comment>
<dbReference type="RefSeq" id="WP_204514998.1">
    <property type="nucleotide sequence ID" value="NZ_JAFBCP010000001.1"/>
</dbReference>
<evidence type="ECO:0000256" key="1">
    <source>
        <dbReference type="SAM" id="Phobius"/>
    </source>
</evidence>
<sequence>MIKQLMTKKREKGVLSLEFVGTFGVFLFLLAIAFQAMLAMFALSQANSAARNAARAEAMMPGTGPGAAQSAVSPGLQAQGVQTTCSGGHNPKGDVTCKVSLGVPVFNMPDAPQWFPEIRVTRASTQPVTG</sequence>
<evidence type="ECO:0000313" key="3">
    <source>
        <dbReference type="EMBL" id="MBM7816178.1"/>
    </source>
</evidence>
<dbReference type="Proteomes" id="UP000809290">
    <property type="component" value="Unassembled WGS sequence"/>
</dbReference>
<dbReference type="EMBL" id="JAFBCP010000001">
    <property type="protein sequence ID" value="MBM7816178.1"/>
    <property type="molecule type" value="Genomic_DNA"/>
</dbReference>
<feature type="domain" description="TadE-like" evidence="2">
    <location>
        <begin position="13"/>
        <end position="55"/>
    </location>
</feature>
<gene>
    <name evidence="3" type="ORF">JOE56_000872</name>
</gene>
<feature type="transmembrane region" description="Helical" evidence="1">
    <location>
        <begin position="20"/>
        <end position="43"/>
    </location>
</feature>
<keyword evidence="4" id="KW-1185">Reference proteome</keyword>
<keyword evidence="1" id="KW-0472">Membrane</keyword>
<name>A0ABS2SIU1_9MICO</name>
<dbReference type="InterPro" id="IPR012495">
    <property type="entry name" value="TadE-like_dom"/>
</dbReference>
<evidence type="ECO:0000259" key="2">
    <source>
        <dbReference type="Pfam" id="PF07811"/>
    </source>
</evidence>
<evidence type="ECO:0000313" key="4">
    <source>
        <dbReference type="Proteomes" id="UP000809290"/>
    </source>
</evidence>
<proteinExistence type="predicted"/>